<dbReference type="Gene3D" id="3.20.20.70">
    <property type="entry name" value="Aldolase class I"/>
    <property type="match status" value="1"/>
</dbReference>
<dbReference type="EMBL" id="VTFY01000021">
    <property type="protein sequence ID" value="MRX84071.1"/>
    <property type="molecule type" value="Genomic_DNA"/>
</dbReference>
<dbReference type="Proteomes" id="UP000438093">
    <property type="component" value="Unassembled WGS sequence"/>
</dbReference>
<dbReference type="RefSeq" id="WP_154334929.1">
    <property type="nucleotide sequence ID" value="NZ_VTFY01000021.1"/>
</dbReference>
<dbReference type="GO" id="GO:0047444">
    <property type="term" value="F:N-acylneuraminate-9-phosphate synthase activity"/>
    <property type="evidence" value="ECO:0007669"/>
    <property type="project" value="TreeGrafter"/>
</dbReference>
<evidence type="ECO:0000313" key="2">
    <source>
        <dbReference type="EMBL" id="MRX84071.1"/>
    </source>
</evidence>
<dbReference type="InterPro" id="IPR051690">
    <property type="entry name" value="PseI-like"/>
</dbReference>
<dbReference type="PROSITE" id="PS50844">
    <property type="entry name" value="AFP_LIKE"/>
    <property type="match status" value="1"/>
</dbReference>
<dbReference type="AlphaFoldDB" id="A0A6N7RST0"/>
<dbReference type="SUPFAM" id="SSF51269">
    <property type="entry name" value="AFP III-like domain"/>
    <property type="match status" value="1"/>
</dbReference>
<dbReference type="InterPro" id="IPR036732">
    <property type="entry name" value="AFP_Neu5c_C_sf"/>
</dbReference>
<proteinExistence type="predicted"/>
<dbReference type="SUPFAM" id="SSF51569">
    <property type="entry name" value="Aldolase"/>
    <property type="match status" value="1"/>
</dbReference>
<feature type="domain" description="AFP-like" evidence="1">
    <location>
        <begin position="294"/>
        <end position="351"/>
    </location>
</feature>
<dbReference type="Pfam" id="PF08666">
    <property type="entry name" value="SAF"/>
    <property type="match status" value="1"/>
</dbReference>
<dbReference type="SMART" id="SM00858">
    <property type="entry name" value="SAF"/>
    <property type="match status" value="1"/>
</dbReference>
<dbReference type="InterPro" id="IPR013785">
    <property type="entry name" value="Aldolase_TIM"/>
</dbReference>
<dbReference type="GO" id="GO:0016051">
    <property type="term" value="P:carbohydrate biosynthetic process"/>
    <property type="evidence" value="ECO:0007669"/>
    <property type="project" value="InterPro"/>
</dbReference>
<dbReference type="PANTHER" id="PTHR42966:SF1">
    <property type="entry name" value="SIALIC ACID SYNTHASE"/>
    <property type="match status" value="1"/>
</dbReference>
<dbReference type="InterPro" id="IPR013974">
    <property type="entry name" value="SAF"/>
</dbReference>
<accession>A0A6N7RST0</accession>
<evidence type="ECO:0000259" key="1">
    <source>
        <dbReference type="PROSITE" id="PS50844"/>
    </source>
</evidence>
<dbReference type="InterPro" id="IPR006190">
    <property type="entry name" value="SAF_AFP_Neu5Ac"/>
</dbReference>
<sequence>MTASFSIGSRIVGEGADPFVIAEAGINHNGDLDIAKKMIDVAVQAGVDAVKFQTFHAEDFISDRTVTYSYKSQGKDVVESMFDMFKKTEFSDEEWEELKRYCDSRNIIFLSTPVTVRDLKLLVRLGVTAVKVGSDDFTNIPLIKQYARYGLPLLLSCGMSDEGEICQTLAAVDSDGHDICLFLCTSQYPTPENDVNAKKLLRMRELFPNVALGFSDHTQGSTAAIVATAYGASVFEKHFTLDHGFPGPDHWFSSEPEELRDWAASIRSAYAMLGKADLQPTAREREMRTLARRSIVAVKDIAPGEVLTDENIGLRRPGTGIAPGQWDAIIGRTARESVSEGSQLTWEVVDL</sequence>
<dbReference type="Pfam" id="PF03102">
    <property type="entry name" value="NeuB"/>
    <property type="match status" value="1"/>
</dbReference>
<keyword evidence="3" id="KW-1185">Reference proteome</keyword>
<name>A0A6N7RST0_9ACTN</name>
<dbReference type="PANTHER" id="PTHR42966">
    <property type="entry name" value="N-ACETYLNEURAMINATE SYNTHASE"/>
    <property type="match status" value="1"/>
</dbReference>
<dbReference type="InterPro" id="IPR057736">
    <property type="entry name" value="SAF_PseI/NeuA/NeuB"/>
</dbReference>
<evidence type="ECO:0000313" key="3">
    <source>
        <dbReference type="Proteomes" id="UP000438093"/>
    </source>
</evidence>
<reference evidence="3" key="1">
    <citation type="submission" date="2019-08" db="EMBL/GenBank/DDBJ databases">
        <title>Arthrobacter sp. nov., isolated from plateau pika and Tibetan wild ass.</title>
        <authorList>
            <person name="Ge Y."/>
        </authorList>
    </citation>
    <scope>NUCLEOTIDE SEQUENCE [LARGE SCALE GENOMIC DNA]</scope>
    <source>
        <strain evidence="3">HF-4214</strain>
    </source>
</reference>
<dbReference type="InterPro" id="IPR013132">
    <property type="entry name" value="PseI/NeuA/B-like_N"/>
</dbReference>
<gene>
    <name evidence="2" type="ORF">GJG86_16465</name>
</gene>
<dbReference type="Gene3D" id="3.90.1210.10">
    <property type="entry name" value="Antifreeze-like/N-acetylneuraminic acid synthase C-terminal domain"/>
    <property type="match status" value="1"/>
</dbReference>
<comment type="caution">
    <text evidence="2">The sequence shown here is derived from an EMBL/GenBank/DDBJ whole genome shotgun (WGS) entry which is preliminary data.</text>
</comment>
<protein>
    <submittedName>
        <fullName evidence="2">N-acetylneuraminate synthase</fullName>
    </submittedName>
</protein>
<organism evidence="2 3">
    <name type="scientific">Eggerthella guodeyinii</name>
    <dbReference type="NCBI Taxonomy" id="2690837"/>
    <lineage>
        <taxon>Bacteria</taxon>
        <taxon>Bacillati</taxon>
        <taxon>Actinomycetota</taxon>
        <taxon>Coriobacteriia</taxon>
        <taxon>Eggerthellales</taxon>
        <taxon>Eggerthellaceae</taxon>
        <taxon>Eggerthella</taxon>
    </lineage>
</organism>
<dbReference type="CDD" id="cd11615">
    <property type="entry name" value="SAF_NeuB_like"/>
    <property type="match status" value="1"/>
</dbReference>